<reference evidence="2" key="1">
    <citation type="journal article" date="2005" name="Environ. Microbiol.">
        <title>Genetic and functional properties of uncultivated thermophilic crenarchaeotes from a subsurface gold mine as revealed by analysis of genome fragments.</title>
        <authorList>
            <person name="Nunoura T."/>
            <person name="Hirayama H."/>
            <person name="Takami H."/>
            <person name="Oida H."/>
            <person name="Nishi S."/>
            <person name="Shimamura S."/>
            <person name="Suzuki Y."/>
            <person name="Inagaki F."/>
            <person name="Takai K."/>
            <person name="Nealson K.H."/>
            <person name="Horikoshi K."/>
        </authorList>
    </citation>
    <scope>NUCLEOTIDE SEQUENCE</scope>
</reference>
<dbReference type="InterPro" id="IPR036928">
    <property type="entry name" value="AS_sf"/>
</dbReference>
<dbReference type="Pfam" id="PF01425">
    <property type="entry name" value="Amidase"/>
    <property type="match status" value="1"/>
</dbReference>
<dbReference type="SUPFAM" id="SSF75304">
    <property type="entry name" value="Amidase signature (AS) enzymes"/>
    <property type="match status" value="1"/>
</dbReference>
<keyword evidence="2" id="KW-0808">Transferase</keyword>
<reference evidence="2" key="2">
    <citation type="journal article" date="2012" name="PLoS ONE">
        <title>A Deeply Branching Thermophilic Bacterium with an Ancient Acetyl-CoA Pathway Dominates a Subsurface Ecosystem.</title>
        <authorList>
            <person name="Takami H."/>
            <person name="Noguchi H."/>
            <person name="Takaki Y."/>
            <person name="Uchiyama I."/>
            <person name="Toyoda A."/>
            <person name="Nishi S."/>
            <person name="Chee G.-J."/>
            <person name="Arai W."/>
            <person name="Nunoura T."/>
            <person name="Itoh T."/>
            <person name="Hattori M."/>
            <person name="Takai K."/>
        </authorList>
    </citation>
    <scope>NUCLEOTIDE SEQUENCE</scope>
</reference>
<dbReference type="InterPro" id="IPR020556">
    <property type="entry name" value="Amidase_CS"/>
</dbReference>
<evidence type="ECO:0000259" key="1">
    <source>
        <dbReference type="Pfam" id="PF01425"/>
    </source>
</evidence>
<dbReference type="InterPro" id="IPR000120">
    <property type="entry name" value="Amidase"/>
</dbReference>
<dbReference type="PANTHER" id="PTHR11895:SF67">
    <property type="entry name" value="AMIDASE DOMAIN-CONTAINING PROTEIN"/>
    <property type="match status" value="1"/>
</dbReference>
<proteinExistence type="predicted"/>
<dbReference type="EMBL" id="AP011631">
    <property type="protein sequence ID" value="BAL52534.1"/>
    <property type="molecule type" value="Genomic_DNA"/>
</dbReference>
<dbReference type="PANTHER" id="PTHR11895">
    <property type="entry name" value="TRANSAMIDASE"/>
    <property type="match status" value="1"/>
</dbReference>
<dbReference type="InterPro" id="IPR023631">
    <property type="entry name" value="Amidase_dom"/>
</dbReference>
<dbReference type="AlphaFoldDB" id="H5S8P8"/>
<gene>
    <name evidence="2" type="ORF">HGMM_F01E07C06</name>
</gene>
<name>H5S8P8_9CHLR</name>
<dbReference type="PROSITE" id="PS00571">
    <property type="entry name" value="AMIDASES"/>
    <property type="match status" value="1"/>
</dbReference>
<feature type="domain" description="Amidase" evidence="1">
    <location>
        <begin position="23"/>
        <end position="430"/>
    </location>
</feature>
<organism evidence="2">
    <name type="scientific">uncultured Chloroflexota bacterium</name>
    <dbReference type="NCBI Taxonomy" id="166587"/>
    <lineage>
        <taxon>Bacteria</taxon>
        <taxon>Bacillati</taxon>
        <taxon>Chloroflexota</taxon>
        <taxon>environmental samples</taxon>
    </lineage>
</organism>
<evidence type="ECO:0000313" key="2">
    <source>
        <dbReference type="EMBL" id="BAL52534.1"/>
    </source>
</evidence>
<dbReference type="GO" id="GO:0016740">
    <property type="term" value="F:transferase activity"/>
    <property type="evidence" value="ECO:0007669"/>
    <property type="project" value="UniProtKB-KW"/>
</dbReference>
<dbReference type="Gene3D" id="3.90.1300.10">
    <property type="entry name" value="Amidase signature (AS) domain"/>
    <property type="match status" value="1"/>
</dbReference>
<protein>
    <submittedName>
        <fullName evidence="2">Aspartyl-tRNA(Asn)/glutamyl-tRNA (Gln) amidotransferase subunit A</fullName>
    </submittedName>
</protein>
<sequence length="451" mass="48074">MFPSTLLTAIQGVRHGEWTAAELFQAFRQRIEAENPRLNAFLSLAEPPLEFPSPETPLAGVPLAIKDLIDVAGLPTTAGSPRFFGAQPAVKDAEVIRRLKQAGATILGKTHTHEIALGITGINPHYGAARNPHDPQRITGGSSSGSAAAVAAGLALAALGTDTGGSVRIPASLCGVVGFKPTFGRISTRGVLPLSWNLDHVGVLTRTVADAALLYQILAGYDPQDPASQDVLVEEVLSGLEGGVEGWRIALAVGEYIEAADSLVLEGVREAAARFQSLGATVVEKEITPLHEAAQANGLMVIADAAAFHRQRLAEHPDWFGEDVRQRLERGRALSSTDYVLARRTQSEARRYFELFFQQFDLLLLPTTATPAAPIEGLDSAAYAPKMTRFTAPFNLTGLPAISLPCGRDEQGLPVGLQIVAGPWQEAKLLRAAHAWEQVSRLSLDHGQPAP</sequence>
<accession>H5S8P8</accession>